<name>A0A1I4W9J3_9FLAO</name>
<protein>
    <recommendedName>
        <fullName evidence="5">DUF3570 domain-containing protein</fullName>
    </recommendedName>
</protein>
<sequence>MKKALSILLLCIVFFANGQQKDSTAVGFKKRVLETTEVDFLLSYYKQDGIHSAVSGGSGTENLTDVTAAIVVAMPLSDDEVLTADIGISAYSSASSSNINPFDSNTPNPWQSSSGASQSDQLTSLALSYSASSDDRNTIWNAHVSASVEYDYSSIGFGGGITKEFNDKNTEVSLSASAYLDTWKPIYPKELQDFKNNGDNLNGGIFDYFTITGNTAYNPSQFEFHKDKKRNSYSVSLSFSQVINKKLQASVFLDVLQQQGLLSTPYQRVYFKDVAASFINDFQLANDIERLPDSRFKLPIGARLHYYINERFVLRTYYRFYSDNWGIQSHTASIELPIKLTDRFTVFPMYRYYTQTASDYFAPINTHLSTDQFYTSDYDLSAFDANQYGFGVNYTDIFTGAKIWKFGLKNIDFRYNHYDRSDGLKADIVSLGFKFLMQ</sequence>
<feature type="chain" id="PRO_5010315184" description="DUF3570 domain-containing protein" evidence="2">
    <location>
        <begin position="19"/>
        <end position="438"/>
    </location>
</feature>
<evidence type="ECO:0000256" key="2">
    <source>
        <dbReference type="SAM" id="SignalP"/>
    </source>
</evidence>
<evidence type="ECO:0008006" key="5">
    <source>
        <dbReference type="Google" id="ProtNLM"/>
    </source>
</evidence>
<evidence type="ECO:0000256" key="1">
    <source>
        <dbReference type="SAM" id="MobiDB-lite"/>
    </source>
</evidence>
<feature type="region of interest" description="Disordered" evidence="1">
    <location>
        <begin position="94"/>
        <end position="117"/>
    </location>
</feature>
<organism evidence="3 4">
    <name type="scientific">Flavobacterium succinicans</name>
    <dbReference type="NCBI Taxonomy" id="29536"/>
    <lineage>
        <taxon>Bacteria</taxon>
        <taxon>Pseudomonadati</taxon>
        <taxon>Bacteroidota</taxon>
        <taxon>Flavobacteriia</taxon>
        <taxon>Flavobacteriales</taxon>
        <taxon>Flavobacteriaceae</taxon>
        <taxon>Flavobacterium</taxon>
    </lineage>
</organism>
<dbReference type="InterPro" id="IPR021953">
    <property type="entry name" value="DUF3570"/>
</dbReference>
<proteinExistence type="predicted"/>
<feature type="compositionally biased region" description="Polar residues" evidence="1">
    <location>
        <begin position="98"/>
        <end position="117"/>
    </location>
</feature>
<dbReference type="Pfam" id="PF12094">
    <property type="entry name" value="DUF3570"/>
    <property type="match status" value="1"/>
</dbReference>
<reference evidence="4" key="1">
    <citation type="submission" date="2016-10" db="EMBL/GenBank/DDBJ databases">
        <authorList>
            <person name="Varghese N."/>
            <person name="Submissions S."/>
        </authorList>
    </citation>
    <scope>NUCLEOTIDE SEQUENCE [LARGE SCALE GENOMIC DNA]</scope>
    <source>
        <strain evidence="4">DSM 4002</strain>
    </source>
</reference>
<dbReference type="EMBL" id="FOUT01000006">
    <property type="protein sequence ID" value="SFN10391.1"/>
    <property type="molecule type" value="Genomic_DNA"/>
</dbReference>
<accession>A0A1I4W9J3</accession>
<dbReference type="RefSeq" id="WP_024981787.1">
    <property type="nucleotide sequence ID" value="NZ_CBCRUM010000011.1"/>
</dbReference>
<dbReference type="AlphaFoldDB" id="A0A1I4W9J3"/>
<feature type="signal peptide" evidence="2">
    <location>
        <begin position="1"/>
        <end position="18"/>
    </location>
</feature>
<evidence type="ECO:0000313" key="3">
    <source>
        <dbReference type="EMBL" id="SFN10391.1"/>
    </source>
</evidence>
<gene>
    <name evidence="3" type="ORF">SAMN05444143_10699</name>
</gene>
<dbReference type="eggNOG" id="COG2067">
    <property type="taxonomic scope" value="Bacteria"/>
</dbReference>
<keyword evidence="2" id="KW-0732">Signal</keyword>
<keyword evidence="4" id="KW-1185">Reference proteome</keyword>
<evidence type="ECO:0000313" key="4">
    <source>
        <dbReference type="Proteomes" id="UP000182961"/>
    </source>
</evidence>
<dbReference type="Proteomes" id="UP000182961">
    <property type="component" value="Unassembled WGS sequence"/>
</dbReference>